<evidence type="ECO:0000256" key="1">
    <source>
        <dbReference type="SAM" id="MobiDB-lite"/>
    </source>
</evidence>
<organism evidence="3 4">
    <name type="scientific">Suipraeoptans intestinalis</name>
    <dbReference type="NCBI Taxonomy" id="2606628"/>
    <lineage>
        <taxon>Bacteria</taxon>
        <taxon>Bacillati</taxon>
        <taxon>Bacillota</taxon>
        <taxon>Clostridia</taxon>
        <taxon>Lachnospirales</taxon>
        <taxon>Lachnospiraceae</taxon>
        <taxon>Suipraeoptans</taxon>
    </lineage>
</organism>
<dbReference type="InterPro" id="IPR021462">
    <property type="entry name" value="DUF3114"/>
</dbReference>
<feature type="region of interest" description="Disordered" evidence="1">
    <location>
        <begin position="1"/>
        <end position="55"/>
    </location>
</feature>
<protein>
    <submittedName>
        <fullName evidence="3">DUF3114 domain-containing protein</fullName>
    </submittedName>
</protein>
<gene>
    <name evidence="3" type="ORF">FYJ34_08450</name>
</gene>
<dbReference type="Pfam" id="PF11311">
    <property type="entry name" value="DUF3114"/>
    <property type="match status" value="1"/>
</dbReference>
<keyword evidence="2" id="KW-0812">Transmembrane</keyword>
<keyword evidence="2" id="KW-0472">Membrane</keyword>
<feature type="compositionally biased region" description="Basic and acidic residues" evidence="1">
    <location>
        <begin position="1"/>
        <end position="28"/>
    </location>
</feature>
<evidence type="ECO:0000313" key="4">
    <source>
        <dbReference type="Proteomes" id="UP000434409"/>
    </source>
</evidence>
<keyword evidence="4" id="KW-1185">Reference proteome</keyword>
<dbReference type="Proteomes" id="UP000434409">
    <property type="component" value="Unassembled WGS sequence"/>
</dbReference>
<feature type="transmembrane region" description="Helical" evidence="2">
    <location>
        <begin position="66"/>
        <end position="83"/>
    </location>
</feature>
<keyword evidence="2" id="KW-1133">Transmembrane helix</keyword>
<comment type="caution">
    <text evidence="3">The sequence shown here is derived from an EMBL/GenBank/DDBJ whole genome shotgun (WGS) entry which is preliminary data.</text>
</comment>
<accession>A0A6N7UTC9</accession>
<sequence length="494" mass="56646">MKLEEGRRKDKEIKDKGTKKKENKEEKRKSRKRKTKITGGEAAKGEKQTAGGKDGSKRGFAMKKKIIAGGLILLAACFIWYLFGGKRELRQMYEETAKEEKVLSLKKEKEKFLNAHKKVLDAEEAEKLKAVLEEQIAKLQEAGWSSKAVAGGYVHQLDTKKDLKTAQEQLETMFADSQVFGSRVFQELWQKEAKGIKKKRARQLLTYSLQLVGAPEELSGEEEETGRLVEKFSDELQPDDYFWGSFARVVQKAFPRQELSRMDPLAKQIHQFRYVISAQQAQWVRENFREKGQTDKDALVAYLAAKRKAKEAVDQFGLEEFRYFVEYDLEESSRLHNKVATLRGQSGSVVIRYPNYDTLVNIKIVMNFHTEFILSSEGRFVNELDPEGTDTNGIINGASFNYANKNNKLHRTLDITPVRAHDPAYRKAVTRTADYVYQAPNNIRTELVQVGTGDWSESYFNKKGLYSYQKKSCSQSVRKEIKRLKKAVKEAADE</sequence>
<dbReference type="EMBL" id="VULY01000018">
    <property type="protein sequence ID" value="MSR94284.1"/>
    <property type="molecule type" value="Genomic_DNA"/>
</dbReference>
<dbReference type="AlphaFoldDB" id="A0A6N7UTC9"/>
<evidence type="ECO:0000256" key="2">
    <source>
        <dbReference type="SAM" id="Phobius"/>
    </source>
</evidence>
<reference evidence="3 4" key="1">
    <citation type="submission" date="2019-08" db="EMBL/GenBank/DDBJ databases">
        <title>In-depth cultivation of the pig gut microbiome towards novel bacterial diversity and tailored functional studies.</title>
        <authorList>
            <person name="Wylensek D."/>
            <person name="Hitch T.C.A."/>
            <person name="Clavel T."/>
        </authorList>
    </citation>
    <scope>NUCLEOTIDE SEQUENCE [LARGE SCALE GENOMIC DNA]</scope>
    <source>
        <strain evidence="3 4">68-1-5</strain>
    </source>
</reference>
<evidence type="ECO:0000313" key="3">
    <source>
        <dbReference type="EMBL" id="MSR94284.1"/>
    </source>
</evidence>
<proteinExistence type="predicted"/>
<name>A0A6N7UTC9_9FIRM</name>